<keyword evidence="2" id="KW-1185">Reference proteome</keyword>
<gene>
    <name evidence="1" type="ORF">GCM10012289_36230</name>
</gene>
<evidence type="ECO:0000313" key="1">
    <source>
        <dbReference type="EMBL" id="GGO71158.1"/>
    </source>
</evidence>
<accession>A0A917Z2G2</accession>
<name>A0A917Z2G2_9ACTN</name>
<reference evidence="1" key="2">
    <citation type="submission" date="2020-09" db="EMBL/GenBank/DDBJ databases">
        <authorList>
            <person name="Sun Q."/>
            <person name="Zhou Y."/>
        </authorList>
    </citation>
    <scope>NUCLEOTIDE SEQUENCE</scope>
    <source>
        <strain evidence="1">CGMCC 4.7368</strain>
    </source>
</reference>
<dbReference type="AlphaFoldDB" id="A0A917Z2G2"/>
<evidence type="ECO:0000313" key="2">
    <source>
        <dbReference type="Proteomes" id="UP000646523"/>
    </source>
</evidence>
<proteinExistence type="predicted"/>
<comment type="caution">
    <text evidence="1">The sequence shown here is derived from an EMBL/GenBank/DDBJ whole genome shotgun (WGS) entry which is preliminary data.</text>
</comment>
<organism evidence="1 2">
    <name type="scientific">Nonomuraea cavernae</name>
    <dbReference type="NCBI Taxonomy" id="2045107"/>
    <lineage>
        <taxon>Bacteria</taxon>
        <taxon>Bacillati</taxon>
        <taxon>Actinomycetota</taxon>
        <taxon>Actinomycetes</taxon>
        <taxon>Streptosporangiales</taxon>
        <taxon>Streptosporangiaceae</taxon>
        <taxon>Nonomuraea</taxon>
    </lineage>
</organism>
<sequence>MSVTEGVLLVHAVGGGDLGCPGARSFESVVPNLDGDPGDEGKDRRPLRKVLEASAAAEVPIAQVALLGTTAAGGPGGRTFAEHAGALQARLTSAEGMFGMRFDPAAVSVVDVRAPTLGDSSAAVGGWFAGRPPTDVLVTCGSGAFALSMGAVCAALAAGCPVRILPIDAPWRTYSLDRTCDAEARLVPWLIRHRFWDALAEADPANRIIWELLAARQAGDTGFAATVRERSSPAERHGLTDGQLGKFTEKWPTAQAALFERIGRGEAADYGLLRAWFTQSLRSLFRKEQDRLPRHARDQIGRLIDLLGDRADGEGGAAGHIRVVARASWSDTTSGCAAMIKDDALTRLYTAASTHRAHLRPERLASGPLPPTLLQAADRWEAKDDQGVRLVSSTGHTGWPVLGSGDVLGLLVVGLEHDGREAEDRLALRTVLTELRGRREMLPRRGVVRLRLLASVETQERAHALARWAATESGADVRVIAPVPADFTGARDAILAELAAEAAPTGKLGSGSLRDVDEIMIVLNPGPPLTNYGMIAAGVEWSLTAACPLWVAELVRKAGVPSELRGGQRVLARLGADRMLAHLAVNAVKRLDMRTARRLAGRGSETLRTVLPALAELEQDLLGAAPDPWTPAERRSAASRRLTLLAQVVSERRHHVPVAYIALEALRPALFPWTVWKEMCAAQPALRQLAKLANESLQGHALDRQDRIRRPSSPTATDVRETLVRAAREFGGLDGALVSAHKTVINRLEGIYRQSA</sequence>
<protein>
    <submittedName>
        <fullName evidence="1">Uncharacterized protein</fullName>
    </submittedName>
</protein>
<dbReference type="Proteomes" id="UP000646523">
    <property type="component" value="Unassembled WGS sequence"/>
</dbReference>
<reference evidence="1" key="1">
    <citation type="journal article" date="2014" name="Int. J. Syst. Evol. Microbiol.">
        <title>Complete genome sequence of Corynebacterium casei LMG S-19264T (=DSM 44701T), isolated from a smear-ripened cheese.</title>
        <authorList>
            <consortium name="US DOE Joint Genome Institute (JGI-PGF)"/>
            <person name="Walter F."/>
            <person name="Albersmeier A."/>
            <person name="Kalinowski J."/>
            <person name="Ruckert C."/>
        </authorList>
    </citation>
    <scope>NUCLEOTIDE SEQUENCE</scope>
    <source>
        <strain evidence="1">CGMCC 4.7368</strain>
    </source>
</reference>
<dbReference type="EMBL" id="BMNH01000010">
    <property type="protein sequence ID" value="GGO71158.1"/>
    <property type="molecule type" value="Genomic_DNA"/>
</dbReference>